<evidence type="ECO:0000313" key="2">
    <source>
        <dbReference type="EMBL" id="QDS74366.1"/>
    </source>
</evidence>
<protein>
    <submittedName>
        <fullName evidence="2">Uncharacterized protein</fullName>
    </submittedName>
</protein>
<keyword evidence="1" id="KW-0812">Transmembrane</keyword>
<keyword evidence="3" id="KW-1185">Reference proteome</keyword>
<proteinExistence type="predicted"/>
<evidence type="ECO:0000313" key="3">
    <source>
        <dbReference type="Proteomes" id="UP000316270"/>
    </source>
</evidence>
<dbReference type="PANTHER" id="PTHR36124:SF1">
    <property type="entry name" value="ER-BOUND OXYGENASE MPAB_MPAB'_RUBBER OXYGENASE CATALYTIC DOMAIN-CONTAINING PROTEIN"/>
    <property type="match status" value="1"/>
</dbReference>
<sequence>MSWAQDIPTWQLVLLSIAGYVYLCRLLRYRRLHQKQALYPYKTREDYAKMTNQHAYEIQKYLYSVEFPFTTQKALEFALFRTYGIPSISKLLVNTKQLSDKEFASRRYADTSILIAEFMAWSPEAERTNAAISRMNYLHSLYQKKNLISNDDMLYTLSLFAAEPVQWVNRHEWRQMTEMEICAIGTFWKSIGDAMNISYTDLPSSTHGWRDGLDFYEELHSWSLQYEERAMLPSQYNKKTADETTALLLYDVPKSVIPLGRAVVSTLMDDRLRKAMMYPPPPPSIQTGVETVLTLRKLALRYLALPRPHFLRHGIISERADKNGRYHRTEYESEPWYMESNLRNRWGPQAWLKWMGGKPIPGTGSFKSQGYLIHEVGPKSQEKMGLKEFEIGKERLMKEGRGGCPFSVVK</sequence>
<gene>
    <name evidence="2" type="ORF">FKW77_004961</name>
</gene>
<feature type="transmembrane region" description="Helical" evidence="1">
    <location>
        <begin position="12"/>
        <end position="29"/>
    </location>
</feature>
<dbReference type="AlphaFoldDB" id="A0A517LFK3"/>
<accession>A0A517LFK3</accession>
<dbReference type="Proteomes" id="UP000316270">
    <property type="component" value="Chromosome 11"/>
</dbReference>
<dbReference type="STRING" id="50376.A0A517LFK3"/>
<evidence type="ECO:0000256" key="1">
    <source>
        <dbReference type="SAM" id="Phobius"/>
    </source>
</evidence>
<keyword evidence="1" id="KW-1133">Transmembrane helix</keyword>
<dbReference type="PANTHER" id="PTHR36124">
    <property type="match status" value="1"/>
</dbReference>
<reference evidence="2 3" key="1">
    <citation type="submission" date="2019-07" db="EMBL/GenBank/DDBJ databases">
        <title>Finished genome of Venturia effusa.</title>
        <authorList>
            <person name="Young C.A."/>
            <person name="Cox M.P."/>
            <person name="Ganley A.R.D."/>
            <person name="David W.J."/>
        </authorList>
    </citation>
    <scope>NUCLEOTIDE SEQUENCE [LARGE SCALE GENOMIC DNA]</scope>
    <source>
        <strain evidence="3">albino</strain>
    </source>
</reference>
<dbReference type="InterPro" id="IPR046366">
    <property type="entry name" value="MPAB"/>
</dbReference>
<dbReference type="GO" id="GO:0016491">
    <property type="term" value="F:oxidoreductase activity"/>
    <property type="evidence" value="ECO:0007669"/>
    <property type="project" value="InterPro"/>
</dbReference>
<dbReference type="EMBL" id="CP042195">
    <property type="protein sequence ID" value="QDS74366.1"/>
    <property type="molecule type" value="Genomic_DNA"/>
</dbReference>
<name>A0A517LFK3_9PEZI</name>
<keyword evidence="1" id="KW-0472">Membrane</keyword>
<dbReference type="OrthoDB" id="545169at2759"/>
<organism evidence="2 3">
    <name type="scientific">Venturia effusa</name>
    <dbReference type="NCBI Taxonomy" id="50376"/>
    <lineage>
        <taxon>Eukaryota</taxon>
        <taxon>Fungi</taxon>
        <taxon>Dikarya</taxon>
        <taxon>Ascomycota</taxon>
        <taxon>Pezizomycotina</taxon>
        <taxon>Dothideomycetes</taxon>
        <taxon>Pleosporomycetidae</taxon>
        <taxon>Venturiales</taxon>
        <taxon>Venturiaceae</taxon>
        <taxon>Venturia</taxon>
    </lineage>
</organism>